<dbReference type="PRINTS" id="PR00935">
    <property type="entry name" value="BAND41"/>
</dbReference>
<feature type="compositionally biased region" description="Polar residues" evidence="1">
    <location>
        <begin position="522"/>
        <end position="541"/>
    </location>
</feature>
<dbReference type="KEGG" id="aqu:109581247"/>
<dbReference type="InterPro" id="IPR000299">
    <property type="entry name" value="FERM_domain"/>
</dbReference>
<dbReference type="Gene3D" id="1.20.80.10">
    <property type="match status" value="1"/>
</dbReference>
<feature type="compositionally biased region" description="Polar residues" evidence="1">
    <location>
        <begin position="781"/>
        <end position="790"/>
    </location>
</feature>
<feature type="compositionally biased region" description="Basic and acidic residues" evidence="1">
    <location>
        <begin position="1258"/>
        <end position="1268"/>
    </location>
</feature>
<dbReference type="CDD" id="cd14473">
    <property type="entry name" value="FERM_B-lobe"/>
    <property type="match status" value="1"/>
</dbReference>
<feature type="compositionally biased region" description="Basic and acidic residues" evidence="1">
    <location>
        <begin position="1074"/>
        <end position="1086"/>
    </location>
</feature>
<feature type="compositionally biased region" description="Basic and acidic residues" evidence="1">
    <location>
        <begin position="959"/>
        <end position="976"/>
    </location>
</feature>
<feature type="compositionally biased region" description="Basic and acidic residues" evidence="1">
    <location>
        <begin position="802"/>
        <end position="815"/>
    </location>
</feature>
<dbReference type="SUPFAM" id="SSF54236">
    <property type="entry name" value="Ubiquitin-like"/>
    <property type="match status" value="1"/>
</dbReference>
<dbReference type="InterPro" id="IPR014352">
    <property type="entry name" value="FERM/acyl-CoA-bd_prot_sf"/>
</dbReference>
<dbReference type="InterPro" id="IPR018979">
    <property type="entry name" value="FERM_N"/>
</dbReference>
<feature type="region of interest" description="Disordered" evidence="1">
    <location>
        <begin position="471"/>
        <end position="586"/>
    </location>
</feature>
<feature type="region of interest" description="Disordered" evidence="1">
    <location>
        <begin position="595"/>
        <end position="614"/>
    </location>
</feature>
<feature type="region of interest" description="Disordered" evidence="1">
    <location>
        <begin position="856"/>
        <end position="1268"/>
    </location>
</feature>
<feature type="compositionally biased region" description="Low complexity" evidence="1">
    <location>
        <begin position="1335"/>
        <end position="1352"/>
    </location>
</feature>
<dbReference type="SMART" id="SM00295">
    <property type="entry name" value="B41"/>
    <property type="match status" value="1"/>
</dbReference>
<dbReference type="Pfam" id="PF09379">
    <property type="entry name" value="FERM_N"/>
    <property type="match status" value="1"/>
</dbReference>
<feature type="compositionally biased region" description="Polar residues" evidence="1">
    <location>
        <begin position="1234"/>
        <end position="1245"/>
    </location>
</feature>
<feature type="compositionally biased region" description="Basic and acidic residues" evidence="1">
    <location>
        <begin position="1356"/>
        <end position="1365"/>
    </location>
</feature>
<dbReference type="PROSITE" id="PS50057">
    <property type="entry name" value="FERM_3"/>
    <property type="match status" value="1"/>
</dbReference>
<dbReference type="Pfam" id="PF09380">
    <property type="entry name" value="FERM_C"/>
    <property type="match status" value="1"/>
</dbReference>
<feature type="compositionally biased region" description="Basic and acidic residues" evidence="1">
    <location>
        <begin position="705"/>
        <end position="747"/>
    </location>
</feature>
<sequence length="1472" mass="162733">MIRSRANSQFSHGAGGLERRHTKASGIQCAVALLDGRELQLEINKKTTGQWIFEYIVSTLKIKQRDFFGILYEDEHKFQQWLELSKSVRKQTKRDMMQLVFSVRYYPVDPTAEDPIIRTQMYWQVKRDFVDARLPCTPEIAVQLSAYIAQAELCDWLEPREEYLLTLGLHNQEFENLKENIVEQHKKFKGMTPIEAMTEFLDIASRLDFYGMIFFEVKCEEKMPYVLGLSPHGVFLCKEFMIAQSYTWNRLVQVAYKGKRFTLKVTGKWASGSSKPTSVHYDVDSNRTCRELYLTVIEYINFYKESFKMKVPLKGPTQIKIPSSVSTEMLSQVLLKSIENEEERRERERGKGQLQRSLSLPRDTINKLSTTSNPLKPSHPLNSALRPLTVTSTIGPSAHSQERNEEGVSDPSPLSSSQRLDSVESEDDSVHDSLLDLADNLGEDEDEGDVVHLKHERSNSNPEVLIHSAQSQSIEGLGRRGTTASSVSPVGGEEGTSAQKKKNLLMLQKWMKDQQKKDLDDSVTSPQTDPDESNATKAEANSQQSTSSSSLSPSNGYRLLVKKGTPSPPLHKRSSSPYYRPNSAAASSSHHIEDLYSIPRPSPSPGFLRRPHPFSRHHSARSEFLIPSRCSSASHNDYDIPRSLLDLRPVSSQGVSSLTAAQSENSLIGQTSTSAHSLSSIPGAIGGVIDQINALKDEYPDYDIPKPHVKSYPDYDIPKPHKKFSTKESSEVERGDSEEGKVRKEVEERESEETDGPTHALSFGVLDSIMAGIDDNVAAAQQKTSSSSLPSLIDPASNENTFTKDKPIKHIREHSTPIILEAGKREEEGKKKEPVYDHLAAKIALQQLIADGIVKKEDDGGATGQNQQVKEASVDSLQIEATPHIDEKTEALPNEENRSTGSKVSLPELHEVQPLVNEEKKPPLKEEDSKMEENKIEKSKAKKPVPPPPPPSHLADLAMKLDDKEGGMNEKKDSKTRLPNLPFDPQFFARQTALEKGKTPQELPPEVARFMSWVKTGTVPPPSPPPKPPGSAVSPSNSKRNDKLKVKDADGSLEKKKKKSISPIIKRKVTPPVKESKDQQQSKTKETAASPSKEGAIKDIKTPTKQPFQPKEPIYHEIPDPKKESANATTPAAGGETNTQPHGGQSLQQQQQQALSLSGAGVSKKGAEKENKGVPPGAAHFRKDTSLPIIQNTGGVDDSEPPDRFTGKRSKSFNARRPLEIKLPPPTTVGEESIPNSPSFYTGNPQAGAMPSSIDPAEGDKSKLKETLDQIDANSLPQHHNVVNWVQGAQRFWEDTGDSGDKGLSRAKSISRPPLPSAPHNRSLSLSHSFHNKSGQQLVRGPPLQQQQQQAPGGRGGKDFKDHVYEDPDTLLSSSLKDRKATEPLHFASNSLHKQQQGGGSGRIPTHPSSLQHQASQPSGLQYHQSIGGIEGKFFTTGRSRAQSQASSYLRRPYITREHKSSSGGTVYATDV</sequence>
<feature type="compositionally biased region" description="Basic and acidic residues" evidence="1">
    <location>
        <begin position="822"/>
        <end position="833"/>
    </location>
</feature>
<evidence type="ECO:0000313" key="3">
    <source>
        <dbReference type="EnsemblMetazoa" id="Aqu2.1.43673_001"/>
    </source>
</evidence>
<dbReference type="EnsemblMetazoa" id="Aqu2.1.43673_001">
    <property type="protein sequence ID" value="Aqu2.1.43673_001"/>
    <property type="gene ID" value="Aqu2.1.43673"/>
</dbReference>
<feature type="compositionally biased region" description="Basic and acidic residues" evidence="1">
    <location>
        <begin position="1039"/>
        <end position="1054"/>
    </location>
</feature>
<evidence type="ECO:0000313" key="4">
    <source>
        <dbReference type="Proteomes" id="UP000007879"/>
    </source>
</evidence>
<dbReference type="GO" id="GO:0008092">
    <property type="term" value="F:cytoskeletal protein binding"/>
    <property type="evidence" value="ECO:0007669"/>
    <property type="project" value="InterPro"/>
</dbReference>
<evidence type="ECO:0000259" key="2">
    <source>
        <dbReference type="PROSITE" id="PS50057"/>
    </source>
</evidence>
<feature type="compositionally biased region" description="Polar residues" evidence="1">
    <location>
        <begin position="1126"/>
        <end position="1142"/>
    </location>
</feature>
<feature type="compositionally biased region" description="Basic and acidic residues" evidence="1">
    <location>
        <begin position="449"/>
        <end position="458"/>
    </location>
</feature>
<dbReference type="Gene3D" id="3.10.20.90">
    <property type="entry name" value="Phosphatidylinositol 3-kinase Catalytic Subunit, Chain A, domain 1"/>
    <property type="match status" value="1"/>
</dbReference>
<reference evidence="3" key="2">
    <citation type="submission" date="2017-05" db="UniProtKB">
        <authorList>
            <consortium name="EnsemblMetazoa"/>
        </authorList>
    </citation>
    <scope>IDENTIFICATION</scope>
</reference>
<name>A0A1X7VW91_AMPQE</name>
<dbReference type="SUPFAM" id="SSF50729">
    <property type="entry name" value="PH domain-like"/>
    <property type="match status" value="1"/>
</dbReference>
<feature type="compositionally biased region" description="Basic residues" evidence="1">
    <location>
        <begin position="1055"/>
        <end position="1069"/>
    </location>
</feature>
<feature type="compositionally biased region" description="Basic and acidic residues" evidence="1">
    <location>
        <begin position="340"/>
        <end position="351"/>
    </location>
</feature>
<dbReference type="Pfam" id="PF00373">
    <property type="entry name" value="FERM_M"/>
    <property type="match status" value="1"/>
</dbReference>
<organism evidence="3">
    <name type="scientific">Amphimedon queenslandica</name>
    <name type="common">Sponge</name>
    <dbReference type="NCBI Taxonomy" id="400682"/>
    <lineage>
        <taxon>Eukaryota</taxon>
        <taxon>Metazoa</taxon>
        <taxon>Porifera</taxon>
        <taxon>Demospongiae</taxon>
        <taxon>Heteroscleromorpha</taxon>
        <taxon>Haplosclerida</taxon>
        <taxon>Niphatidae</taxon>
        <taxon>Amphimedon</taxon>
    </lineage>
</organism>
<feature type="compositionally biased region" description="Polar residues" evidence="1">
    <location>
        <begin position="1407"/>
        <end position="1425"/>
    </location>
</feature>
<dbReference type="SUPFAM" id="SSF47031">
    <property type="entry name" value="Second domain of FERM"/>
    <property type="match status" value="1"/>
</dbReference>
<dbReference type="InterPro" id="IPR029071">
    <property type="entry name" value="Ubiquitin-like_domsf"/>
</dbReference>
<dbReference type="EnsemblMetazoa" id="XM_019995199.1">
    <property type="protein sequence ID" value="XP_019850758.1"/>
    <property type="gene ID" value="LOC109581247"/>
</dbReference>
<feature type="domain" description="FERM" evidence="2">
    <location>
        <begin position="27"/>
        <end position="307"/>
    </location>
</feature>
<dbReference type="InterPro" id="IPR018980">
    <property type="entry name" value="FERM_PH-like_C"/>
</dbReference>
<protein>
    <recommendedName>
        <fullName evidence="2">FERM domain-containing protein</fullName>
    </recommendedName>
</protein>
<dbReference type="STRING" id="400682.A0A1X7VW91"/>
<feature type="region of interest" description="Disordered" evidence="1">
    <location>
        <begin position="705"/>
        <end position="761"/>
    </location>
</feature>
<dbReference type="InterPro" id="IPR011993">
    <property type="entry name" value="PH-like_dom_sf"/>
</dbReference>
<evidence type="ECO:0000256" key="1">
    <source>
        <dbReference type="SAM" id="MobiDB-lite"/>
    </source>
</evidence>
<feature type="compositionally biased region" description="Pro residues" evidence="1">
    <location>
        <begin position="1019"/>
        <end position="1029"/>
    </location>
</feature>
<dbReference type="GO" id="GO:0031032">
    <property type="term" value="P:actomyosin structure organization"/>
    <property type="evidence" value="ECO:0007669"/>
    <property type="project" value="TreeGrafter"/>
</dbReference>
<feature type="compositionally biased region" description="Polar residues" evidence="1">
    <location>
        <begin position="1320"/>
        <end position="1334"/>
    </location>
</feature>
<dbReference type="PANTHER" id="PTHR23280:SF21">
    <property type="entry name" value="PROTEIN 4.1 HOMOLOG"/>
    <property type="match status" value="1"/>
</dbReference>
<feature type="compositionally biased region" description="Low complexity" evidence="1">
    <location>
        <begin position="1143"/>
        <end position="1161"/>
    </location>
</feature>
<dbReference type="OrthoDB" id="9990815at2759"/>
<feature type="region of interest" description="Disordered" evidence="1">
    <location>
        <begin position="781"/>
        <end position="833"/>
    </location>
</feature>
<dbReference type="GO" id="GO:0005856">
    <property type="term" value="C:cytoskeleton"/>
    <property type="evidence" value="ECO:0007669"/>
    <property type="project" value="TreeGrafter"/>
</dbReference>
<feature type="region of interest" description="Disordered" evidence="1">
    <location>
        <begin position="1293"/>
        <end position="1365"/>
    </location>
</feature>
<feature type="compositionally biased region" description="Basic and acidic residues" evidence="1">
    <location>
        <begin position="510"/>
        <end position="520"/>
    </location>
</feature>
<feature type="compositionally biased region" description="Basic and acidic residues" evidence="1">
    <location>
        <begin position="1113"/>
        <end position="1125"/>
    </location>
</feature>
<dbReference type="PRINTS" id="PR00661">
    <property type="entry name" value="ERMFAMILY"/>
</dbReference>
<dbReference type="InParanoid" id="A0A1X7VW91"/>
<dbReference type="Proteomes" id="UP000007879">
    <property type="component" value="Unassembled WGS sequence"/>
</dbReference>
<dbReference type="InterPro" id="IPR019749">
    <property type="entry name" value="Band_41_domain"/>
</dbReference>
<keyword evidence="4" id="KW-1185">Reference proteome</keyword>
<dbReference type="InterPro" id="IPR019748">
    <property type="entry name" value="FERM_central"/>
</dbReference>
<feature type="region of interest" description="Disordered" evidence="1">
    <location>
        <begin position="1387"/>
        <end position="1472"/>
    </location>
</feature>
<dbReference type="InterPro" id="IPR000798">
    <property type="entry name" value="Ez/rad/moesin-like"/>
</dbReference>
<proteinExistence type="predicted"/>
<feature type="compositionally biased region" description="Polar residues" evidence="1">
    <location>
        <begin position="389"/>
        <end position="399"/>
    </location>
</feature>
<gene>
    <name evidence="3" type="primary">109581247</name>
</gene>
<dbReference type="InterPro" id="IPR035963">
    <property type="entry name" value="FERM_2"/>
</dbReference>
<feature type="compositionally biased region" description="Basic and acidic residues" evidence="1">
    <location>
        <begin position="917"/>
        <end position="939"/>
    </location>
</feature>
<feature type="region of interest" description="Disordered" evidence="1">
    <location>
        <begin position="446"/>
        <end position="465"/>
    </location>
</feature>
<feature type="compositionally biased region" description="Basic and acidic residues" evidence="1">
    <location>
        <begin position="883"/>
        <end position="898"/>
    </location>
</feature>
<dbReference type="CDD" id="cd01765">
    <property type="entry name" value="FERM_F0_F1"/>
    <property type="match status" value="1"/>
</dbReference>
<dbReference type="PANTHER" id="PTHR23280">
    <property type="entry name" value="4.1 G PROTEIN"/>
    <property type="match status" value="1"/>
</dbReference>
<feature type="compositionally biased region" description="Polar residues" evidence="1">
    <location>
        <begin position="1437"/>
        <end position="1448"/>
    </location>
</feature>
<dbReference type="Gene3D" id="2.30.29.30">
    <property type="entry name" value="Pleckstrin-homology domain (PH domain)/Phosphotyrosine-binding domain (PTB)"/>
    <property type="match status" value="1"/>
</dbReference>
<feature type="compositionally biased region" description="Low complexity" evidence="1">
    <location>
        <begin position="542"/>
        <end position="554"/>
    </location>
</feature>
<accession>A0A1X7VW91</accession>
<dbReference type="SMART" id="SM01196">
    <property type="entry name" value="FERM_C"/>
    <property type="match status" value="1"/>
</dbReference>
<feature type="compositionally biased region" description="Polar residues" evidence="1">
    <location>
        <begin position="366"/>
        <end position="375"/>
    </location>
</feature>
<reference evidence="4" key="1">
    <citation type="journal article" date="2010" name="Nature">
        <title>The Amphimedon queenslandica genome and the evolution of animal complexity.</title>
        <authorList>
            <person name="Srivastava M."/>
            <person name="Simakov O."/>
            <person name="Chapman J."/>
            <person name="Fahey B."/>
            <person name="Gauthier M.E."/>
            <person name="Mitros T."/>
            <person name="Richards G.S."/>
            <person name="Conaco C."/>
            <person name="Dacre M."/>
            <person name="Hellsten U."/>
            <person name="Larroux C."/>
            <person name="Putnam N.H."/>
            <person name="Stanke M."/>
            <person name="Adamska M."/>
            <person name="Darling A."/>
            <person name="Degnan S.M."/>
            <person name="Oakley T.H."/>
            <person name="Plachetzki D.C."/>
            <person name="Zhai Y."/>
            <person name="Adamski M."/>
            <person name="Calcino A."/>
            <person name="Cummins S.F."/>
            <person name="Goodstein D.M."/>
            <person name="Harris C."/>
            <person name="Jackson D.J."/>
            <person name="Leys S.P."/>
            <person name="Shu S."/>
            <person name="Woodcroft B.J."/>
            <person name="Vervoort M."/>
            <person name="Kosik K.S."/>
            <person name="Manning G."/>
            <person name="Degnan B.M."/>
            <person name="Rokhsar D.S."/>
        </authorList>
    </citation>
    <scope>NUCLEOTIDE SEQUENCE [LARGE SCALE GENOMIC DNA]</scope>
</reference>
<feature type="region of interest" description="Disordered" evidence="1">
    <location>
        <begin position="340"/>
        <end position="431"/>
    </location>
</feature>